<evidence type="ECO:0000313" key="2">
    <source>
        <dbReference type="Proteomes" id="UP001060170"/>
    </source>
</evidence>
<evidence type="ECO:0000313" key="1">
    <source>
        <dbReference type="EMBL" id="KAI7956571.1"/>
    </source>
</evidence>
<name>A0ACC0EMD2_9BASI</name>
<dbReference type="EMBL" id="CM045868">
    <property type="protein sequence ID" value="KAI7956571.1"/>
    <property type="molecule type" value="Genomic_DNA"/>
</dbReference>
<protein>
    <submittedName>
        <fullName evidence="1">Uncharacterized protein</fullName>
    </submittedName>
</protein>
<proteinExistence type="predicted"/>
<sequence>MIEKQTREPFAIPAAEGGGWMDTYEALRKIASIEDCALDSFVNKSSKLPRHETLTITNDFRPLSLKTQNLLPL</sequence>
<reference evidence="1 2" key="3">
    <citation type="journal article" date="2022" name="Microbiol. Spectr.">
        <title>Folding features and dynamics of 3D genome architecture in plant fungal pathogens.</title>
        <authorList>
            <person name="Xia C."/>
        </authorList>
    </citation>
    <scope>NUCLEOTIDE SEQUENCE [LARGE SCALE GENOMIC DNA]</scope>
    <source>
        <strain evidence="1 2">93-210</strain>
    </source>
</reference>
<keyword evidence="2" id="KW-1185">Reference proteome</keyword>
<organism evidence="1 2">
    <name type="scientific">Puccinia striiformis f. sp. tritici</name>
    <dbReference type="NCBI Taxonomy" id="168172"/>
    <lineage>
        <taxon>Eukaryota</taxon>
        <taxon>Fungi</taxon>
        <taxon>Dikarya</taxon>
        <taxon>Basidiomycota</taxon>
        <taxon>Pucciniomycotina</taxon>
        <taxon>Pucciniomycetes</taxon>
        <taxon>Pucciniales</taxon>
        <taxon>Pucciniaceae</taxon>
        <taxon>Puccinia</taxon>
    </lineage>
</organism>
<reference evidence="2" key="2">
    <citation type="journal article" date="2018" name="Mol. Plant Microbe Interact.">
        <title>Genome sequence resources for the wheat stripe rust pathogen (Puccinia striiformis f. sp. tritici) and the barley stripe rust pathogen (Puccinia striiformis f. sp. hordei).</title>
        <authorList>
            <person name="Xia C."/>
            <person name="Wang M."/>
            <person name="Yin C."/>
            <person name="Cornejo O.E."/>
            <person name="Hulbert S.H."/>
            <person name="Chen X."/>
        </authorList>
    </citation>
    <scope>NUCLEOTIDE SEQUENCE [LARGE SCALE GENOMIC DNA]</scope>
    <source>
        <strain evidence="2">93-210</strain>
    </source>
</reference>
<comment type="caution">
    <text evidence="1">The sequence shown here is derived from an EMBL/GenBank/DDBJ whole genome shotgun (WGS) entry which is preliminary data.</text>
</comment>
<reference evidence="2" key="1">
    <citation type="journal article" date="2018" name="BMC Genomics">
        <title>Genomic insights into host adaptation between the wheat stripe rust pathogen (Puccinia striiformis f. sp. tritici) and the barley stripe rust pathogen (Puccinia striiformis f. sp. hordei).</title>
        <authorList>
            <person name="Xia C."/>
            <person name="Wang M."/>
            <person name="Yin C."/>
            <person name="Cornejo O.E."/>
            <person name="Hulbert S.H."/>
            <person name="Chen X."/>
        </authorList>
    </citation>
    <scope>NUCLEOTIDE SEQUENCE [LARGE SCALE GENOMIC DNA]</scope>
    <source>
        <strain evidence="2">93-210</strain>
    </source>
</reference>
<gene>
    <name evidence="1" type="ORF">MJO28_003666</name>
</gene>
<accession>A0ACC0EMD2</accession>
<dbReference type="Proteomes" id="UP001060170">
    <property type="component" value="Chromosome 4"/>
</dbReference>